<evidence type="ECO:0000313" key="2">
    <source>
        <dbReference type="Proteomes" id="UP000050525"/>
    </source>
</evidence>
<dbReference type="AlphaFoldDB" id="A0A151MT07"/>
<dbReference type="EMBL" id="AKHW03005127">
    <property type="protein sequence ID" value="KYO27647.1"/>
    <property type="molecule type" value="Genomic_DNA"/>
</dbReference>
<organism evidence="1 2">
    <name type="scientific">Alligator mississippiensis</name>
    <name type="common">American alligator</name>
    <dbReference type="NCBI Taxonomy" id="8496"/>
    <lineage>
        <taxon>Eukaryota</taxon>
        <taxon>Metazoa</taxon>
        <taxon>Chordata</taxon>
        <taxon>Craniata</taxon>
        <taxon>Vertebrata</taxon>
        <taxon>Euteleostomi</taxon>
        <taxon>Archelosauria</taxon>
        <taxon>Archosauria</taxon>
        <taxon>Crocodylia</taxon>
        <taxon>Alligatoridae</taxon>
        <taxon>Alligatorinae</taxon>
        <taxon>Alligator</taxon>
    </lineage>
</organism>
<keyword evidence="2" id="KW-1185">Reference proteome</keyword>
<dbReference type="Proteomes" id="UP000050525">
    <property type="component" value="Unassembled WGS sequence"/>
</dbReference>
<sequence>MCMLVGTCPRNFFYISNDRCVRDSCEGHTNPRGRRMERPVAYTSRKLLPIETWGESSGQRAPNTTEGPWNWKLWPAEKQGWKPGERDCD</sequence>
<reference evidence="1 2" key="1">
    <citation type="journal article" date="2012" name="Genome Biol.">
        <title>Sequencing three crocodilian genomes to illuminate the evolution of archosaurs and amniotes.</title>
        <authorList>
            <person name="St John J.A."/>
            <person name="Braun E.L."/>
            <person name="Isberg S.R."/>
            <person name="Miles L.G."/>
            <person name="Chong A.Y."/>
            <person name="Gongora J."/>
            <person name="Dalzell P."/>
            <person name="Moran C."/>
            <person name="Bed'hom B."/>
            <person name="Abzhanov A."/>
            <person name="Burgess S.C."/>
            <person name="Cooksey A.M."/>
            <person name="Castoe T.A."/>
            <person name="Crawford N.G."/>
            <person name="Densmore L.D."/>
            <person name="Drew J.C."/>
            <person name="Edwards S.V."/>
            <person name="Faircloth B.C."/>
            <person name="Fujita M.K."/>
            <person name="Greenwold M.J."/>
            <person name="Hoffmann F.G."/>
            <person name="Howard J.M."/>
            <person name="Iguchi T."/>
            <person name="Janes D.E."/>
            <person name="Khan S.Y."/>
            <person name="Kohno S."/>
            <person name="de Koning A.J."/>
            <person name="Lance S.L."/>
            <person name="McCarthy F.M."/>
            <person name="McCormack J.E."/>
            <person name="Merchant M.E."/>
            <person name="Peterson D.G."/>
            <person name="Pollock D.D."/>
            <person name="Pourmand N."/>
            <person name="Raney B.J."/>
            <person name="Roessler K.A."/>
            <person name="Sanford J.R."/>
            <person name="Sawyer R.H."/>
            <person name="Schmidt C.J."/>
            <person name="Triplett E.W."/>
            <person name="Tuberville T.D."/>
            <person name="Venegas-Anaya M."/>
            <person name="Howard J.T."/>
            <person name="Jarvis E.D."/>
            <person name="Guillette L.J.Jr."/>
            <person name="Glenn T.C."/>
            <person name="Green R.E."/>
            <person name="Ray D.A."/>
        </authorList>
    </citation>
    <scope>NUCLEOTIDE SEQUENCE [LARGE SCALE GENOMIC DNA]</scope>
    <source>
        <strain evidence="1">KSC_2009_1</strain>
    </source>
</reference>
<proteinExistence type="predicted"/>
<accession>A0A151MT07</accession>
<protein>
    <submittedName>
        <fullName evidence="1">Uncharacterized protein</fullName>
    </submittedName>
</protein>
<gene>
    <name evidence="1" type="ORF">Y1Q_0005212</name>
</gene>
<comment type="caution">
    <text evidence="1">The sequence shown here is derived from an EMBL/GenBank/DDBJ whole genome shotgun (WGS) entry which is preliminary data.</text>
</comment>
<evidence type="ECO:0000313" key="1">
    <source>
        <dbReference type="EMBL" id="KYO27647.1"/>
    </source>
</evidence>
<name>A0A151MT07_ALLMI</name>